<evidence type="ECO:0000313" key="2">
    <source>
        <dbReference type="EMBL" id="KAG5594767.1"/>
    </source>
</evidence>
<evidence type="ECO:0000313" key="3">
    <source>
        <dbReference type="Proteomes" id="UP000824120"/>
    </source>
</evidence>
<comment type="caution">
    <text evidence="2">The sequence shown here is derived from an EMBL/GenBank/DDBJ whole genome shotgun (WGS) entry which is preliminary data.</text>
</comment>
<organism evidence="2 3">
    <name type="scientific">Solanum commersonii</name>
    <name type="common">Commerson's wild potato</name>
    <name type="synonym">Commerson's nightshade</name>
    <dbReference type="NCBI Taxonomy" id="4109"/>
    <lineage>
        <taxon>Eukaryota</taxon>
        <taxon>Viridiplantae</taxon>
        <taxon>Streptophyta</taxon>
        <taxon>Embryophyta</taxon>
        <taxon>Tracheophyta</taxon>
        <taxon>Spermatophyta</taxon>
        <taxon>Magnoliopsida</taxon>
        <taxon>eudicotyledons</taxon>
        <taxon>Gunneridae</taxon>
        <taxon>Pentapetalae</taxon>
        <taxon>asterids</taxon>
        <taxon>lamiids</taxon>
        <taxon>Solanales</taxon>
        <taxon>Solanaceae</taxon>
        <taxon>Solanoideae</taxon>
        <taxon>Solaneae</taxon>
        <taxon>Solanum</taxon>
    </lineage>
</organism>
<accession>A0A9J5Y4E9</accession>
<proteinExistence type="predicted"/>
<dbReference type="AlphaFoldDB" id="A0A9J5Y4E9"/>
<dbReference type="Proteomes" id="UP000824120">
    <property type="component" value="Chromosome 7"/>
</dbReference>
<protein>
    <recommendedName>
        <fullName evidence="1">Putative plant transposon protein domain-containing protein</fullName>
    </recommendedName>
</protein>
<dbReference type="EMBL" id="JACXVP010000007">
    <property type="protein sequence ID" value="KAG5594767.1"/>
    <property type="molecule type" value="Genomic_DNA"/>
</dbReference>
<dbReference type="OrthoDB" id="10469587at2759"/>
<evidence type="ECO:0000259" key="1">
    <source>
        <dbReference type="Pfam" id="PF20167"/>
    </source>
</evidence>
<feature type="domain" description="Putative plant transposon protein" evidence="1">
    <location>
        <begin position="2"/>
        <end position="76"/>
    </location>
</feature>
<gene>
    <name evidence="2" type="ORF">H5410_035999</name>
</gene>
<keyword evidence="3" id="KW-1185">Reference proteome</keyword>
<dbReference type="InterPro" id="IPR046796">
    <property type="entry name" value="Transposase_32_dom"/>
</dbReference>
<sequence length="77" mass="8964">MFEDQGDCNLILVKEFYANWNTKTRFNKTVPIRGKNVKFTSKVLNLFLGTSNCDAEDYNRLKENPLYRDSRHTLCGA</sequence>
<reference evidence="2 3" key="1">
    <citation type="submission" date="2020-09" db="EMBL/GenBank/DDBJ databases">
        <title>De no assembly of potato wild relative species, Solanum commersonii.</title>
        <authorList>
            <person name="Cho K."/>
        </authorList>
    </citation>
    <scope>NUCLEOTIDE SEQUENCE [LARGE SCALE GENOMIC DNA]</scope>
    <source>
        <strain evidence="2">LZ3.2</strain>
        <tissue evidence="2">Leaf</tissue>
    </source>
</reference>
<dbReference type="Pfam" id="PF20167">
    <property type="entry name" value="Transposase_32"/>
    <property type="match status" value="1"/>
</dbReference>
<name>A0A9J5Y4E9_SOLCO</name>